<feature type="transmembrane region" description="Helical" evidence="1">
    <location>
        <begin position="264"/>
        <end position="286"/>
    </location>
</feature>
<keyword evidence="1" id="KW-0812">Transmembrane</keyword>
<feature type="transmembrane region" description="Helical" evidence="1">
    <location>
        <begin position="87"/>
        <end position="110"/>
    </location>
</feature>
<dbReference type="Proteomes" id="UP000009049">
    <property type="component" value="Chromosome"/>
</dbReference>
<dbReference type="GO" id="GO:0043171">
    <property type="term" value="P:peptide catabolic process"/>
    <property type="evidence" value="ECO:0007669"/>
    <property type="project" value="TreeGrafter"/>
</dbReference>
<dbReference type="AlphaFoldDB" id="A4CMD7"/>
<dbReference type="GO" id="GO:0042277">
    <property type="term" value="F:peptide binding"/>
    <property type="evidence" value="ECO:0007669"/>
    <property type="project" value="TreeGrafter"/>
</dbReference>
<feature type="transmembrane region" description="Helical" evidence="1">
    <location>
        <begin position="43"/>
        <end position="67"/>
    </location>
</feature>
<feature type="transmembrane region" description="Helical" evidence="1">
    <location>
        <begin position="196"/>
        <end position="215"/>
    </location>
</feature>
<feature type="transmembrane region" description="Helical" evidence="1">
    <location>
        <begin position="501"/>
        <end position="521"/>
    </location>
</feature>
<dbReference type="InterPro" id="IPR014782">
    <property type="entry name" value="Peptidase_M1_dom"/>
</dbReference>
<evidence type="ECO:0000259" key="2">
    <source>
        <dbReference type="Pfam" id="PF01433"/>
    </source>
</evidence>
<proteinExistence type="predicted"/>
<dbReference type="GO" id="GO:0008270">
    <property type="term" value="F:zinc ion binding"/>
    <property type="evidence" value="ECO:0007669"/>
    <property type="project" value="InterPro"/>
</dbReference>
<dbReference type="EMBL" id="CP001712">
    <property type="protein sequence ID" value="EAR14829.1"/>
    <property type="molecule type" value="Genomic_DNA"/>
</dbReference>
<feature type="transmembrane region" description="Helical" evidence="1">
    <location>
        <begin position="117"/>
        <end position="136"/>
    </location>
</feature>
<protein>
    <recommendedName>
        <fullName evidence="2">Peptidase M1 membrane alanine aminopeptidase domain-containing protein</fullName>
    </recommendedName>
</protein>
<feature type="transmembrane region" description="Helical" evidence="1">
    <location>
        <begin position="391"/>
        <end position="415"/>
    </location>
</feature>
<dbReference type="Gene3D" id="1.10.390.10">
    <property type="entry name" value="Neutral Protease Domain 2"/>
    <property type="match status" value="1"/>
</dbReference>
<keyword evidence="1" id="KW-0472">Membrane</keyword>
<accession>A4CMD7</accession>
<dbReference type="GO" id="GO:0070006">
    <property type="term" value="F:metalloaminopeptidase activity"/>
    <property type="evidence" value="ECO:0007669"/>
    <property type="project" value="TreeGrafter"/>
</dbReference>
<dbReference type="GO" id="GO:0005737">
    <property type="term" value="C:cytoplasm"/>
    <property type="evidence" value="ECO:0007669"/>
    <property type="project" value="TreeGrafter"/>
</dbReference>
<evidence type="ECO:0000256" key="1">
    <source>
        <dbReference type="SAM" id="Phobius"/>
    </source>
</evidence>
<dbReference type="SUPFAM" id="SSF55486">
    <property type="entry name" value="Metalloproteases ('zincins'), catalytic domain"/>
    <property type="match status" value="1"/>
</dbReference>
<dbReference type="PANTHER" id="PTHR11533">
    <property type="entry name" value="PROTEASE M1 ZINC METALLOPROTEASE"/>
    <property type="match status" value="1"/>
</dbReference>
<name>A4CMD7_ROBBH</name>
<gene>
    <name evidence="3" type="ordered locus">RB2501_10902</name>
</gene>
<dbReference type="InterPro" id="IPR027268">
    <property type="entry name" value="Peptidase_M4/M1_CTD_sf"/>
</dbReference>
<dbReference type="GO" id="GO:0016020">
    <property type="term" value="C:membrane"/>
    <property type="evidence" value="ECO:0007669"/>
    <property type="project" value="TreeGrafter"/>
</dbReference>
<keyword evidence="4" id="KW-1185">Reference proteome</keyword>
<feature type="transmembrane region" description="Helical" evidence="1">
    <location>
        <begin position="306"/>
        <end position="328"/>
    </location>
</feature>
<keyword evidence="1" id="KW-1133">Transmembrane helix</keyword>
<dbReference type="PANTHER" id="PTHR11533:SF174">
    <property type="entry name" value="PUROMYCIN-SENSITIVE AMINOPEPTIDASE-RELATED"/>
    <property type="match status" value="1"/>
</dbReference>
<dbReference type="HOGENOM" id="CLU_007999_0_0_10"/>
<sequence>MTALLSLSIIFLAILFALEILYKEWDTKFDMMLFSYPLSLKSYLLGKFSFFASKTLLSFVILIAGFVFGQTLRTGNEMQPGFDFWSYLYPILIFGVLNCFFVCSFLFMVAYTTRNKLLVVVGGLLLYVLYMVLLVFSNSPFMAGSIPQSIEVQQLSSIIDPFGVSAYFLEAKHFTIEQKNEFVIPFSGFLALNRSIYVLVSFVFLAMTYRFFAFTKTVSKKELKRERLVLSDVISKSTVDKTPNLDFSGPSIVKSALSFAKVDLIYLFKSVTVVAVSILLVFFVGMEMYAEIDKGIRLPEQYASSGLLATSISQSFQLLGAFILVYFINDLYWRSRATNFHFIEHSTFLSRSKLKGHLISVSTLLVFITALLLVLALLFQISYGYTHIDWIAFRGVIVFNTLPLILLASFLLLINSVLNNKYVALGISILTVIVYTTPLVKMVLPYPLLQFFSGFKGLYSDFNGYGIYLTAFTYRLIFGVCLVGFLWIITSYFKLKQWTKLNVGLMVFFTGLGAFSGIGFMEGYLPKNEDSKVMEAVEYEKNYRQFQDLPQPTITDVNTKIDLFPSENAYEIEGTYVLRNLSEKPVHKVLFNFHPDLKIEYANFNIHGNAISIDTPVSEIELSTPLLPNESATLEFNLSYQWFAVNGHHSFNAIVGNGSFMRISNYYPTLGYQSDHEIKDEQNRLEFQLGKASHIHTIDAPEVSKADFIDLTMIISTETDQTPIGIGDFQKSWTENGKTYYQYEAENIPFRFSLASAKYQKKNLIHRGIQIEIFYNEKHPENVDRLLNNAKLSLDYCIDNFGSYPYEKISFVEVSSFSSGFAATAYPATIFMTENMIFHANVNSDPGKDVITELAGHELSHLWWGNSQINPDKRVGASMLTETLAMYTEMMIYKKMYGEERMEERLHIHQQIYENEKGLYGDSPLYEVPYGATHIAYSKGALAMVELAEVLGEDQVNLALKNFLEHNQYPKKPTSLDLLAEFYKVAPDASAKSKIDELFKMK</sequence>
<dbReference type="KEGG" id="rbi:RB2501_10902"/>
<dbReference type="InterPro" id="IPR050344">
    <property type="entry name" value="Peptidase_M1_aminopeptidases"/>
</dbReference>
<feature type="transmembrane region" description="Helical" evidence="1">
    <location>
        <begin position="464"/>
        <end position="489"/>
    </location>
</feature>
<organism evidence="3 4">
    <name type="scientific">Robiginitalea biformata (strain ATCC BAA-864 / DSM 15991 / KCTC 12146 / HTCC2501)</name>
    <dbReference type="NCBI Taxonomy" id="313596"/>
    <lineage>
        <taxon>Bacteria</taxon>
        <taxon>Pseudomonadati</taxon>
        <taxon>Bacteroidota</taxon>
        <taxon>Flavobacteriia</taxon>
        <taxon>Flavobacteriales</taxon>
        <taxon>Flavobacteriaceae</taxon>
        <taxon>Robiginitalea</taxon>
    </lineage>
</organism>
<evidence type="ECO:0000313" key="3">
    <source>
        <dbReference type="EMBL" id="EAR14829.1"/>
    </source>
</evidence>
<dbReference type="GO" id="GO:0005615">
    <property type="term" value="C:extracellular space"/>
    <property type="evidence" value="ECO:0007669"/>
    <property type="project" value="TreeGrafter"/>
</dbReference>
<feature type="domain" description="Peptidase M1 membrane alanine aminopeptidase" evidence="2">
    <location>
        <begin position="788"/>
        <end position="998"/>
    </location>
</feature>
<feature type="transmembrane region" description="Helical" evidence="1">
    <location>
        <begin position="358"/>
        <end position="379"/>
    </location>
</feature>
<feature type="transmembrane region" description="Helical" evidence="1">
    <location>
        <begin position="6"/>
        <end position="22"/>
    </location>
</feature>
<dbReference type="STRING" id="313596.RB2501_10902"/>
<reference evidence="3 4" key="1">
    <citation type="journal article" date="2009" name="J. Bacteriol.">
        <title>Complete genome sequence of Robiginitalea biformata HTCC2501.</title>
        <authorList>
            <person name="Oh H.M."/>
            <person name="Giovannoni S.J."/>
            <person name="Lee K."/>
            <person name="Ferriera S."/>
            <person name="Johnson J."/>
            <person name="Cho J.C."/>
        </authorList>
    </citation>
    <scope>NUCLEOTIDE SEQUENCE [LARGE SCALE GENOMIC DNA]</scope>
    <source>
        <strain evidence="4">ATCC BAA-864 / HTCC2501 / KCTC 12146</strain>
    </source>
</reference>
<evidence type="ECO:0000313" key="4">
    <source>
        <dbReference type="Proteomes" id="UP000009049"/>
    </source>
</evidence>
<dbReference type="Pfam" id="PF01433">
    <property type="entry name" value="Peptidase_M1"/>
    <property type="match status" value="1"/>
</dbReference>
<dbReference type="eggNOG" id="COG0308">
    <property type="taxonomic scope" value="Bacteria"/>
</dbReference>
<feature type="transmembrane region" description="Helical" evidence="1">
    <location>
        <begin position="422"/>
        <end position="444"/>
    </location>
</feature>